<keyword evidence="3" id="KW-0645">Protease</keyword>
<keyword evidence="7" id="KW-1185">Reference proteome</keyword>
<dbReference type="PANTHER" id="PTHR43390:SF1">
    <property type="entry name" value="CHLOROPLAST PROCESSING PEPTIDASE"/>
    <property type="match status" value="1"/>
</dbReference>
<gene>
    <name evidence="6" type="ORF">GCM10009613_58070</name>
</gene>
<comment type="catalytic activity">
    <reaction evidence="3">
        <text>Cleavage of hydrophobic, N-terminal signal or leader sequences from secreted and periplasmic proteins.</text>
        <dbReference type="EC" id="3.4.21.89"/>
    </reaction>
</comment>
<dbReference type="InterPro" id="IPR000223">
    <property type="entry name" value="Pept_S26A_signal_pept_1"/>
</dbReference>
<comment type="similarity">
    <text evidence="2 3">Belongs to the peptidase S26 family.</text>
</comment>
<feature type="compositionally biased region" description="Basic and acidic residues" evidence="4">
    <location>
        <begin position="18"/>
        <end position="32"/>
    </location>
</feature>
<evidence type="ECO:0000313" key="6">
    <source>
        <dbReference type="EMBL" id="GAA1400750.1"/>
    </source>
</evidence>
<feature type="domain" description="Peptidase S26" evidence="5">
    <location>
        <begin position="530"/>
        <end position="728"/>
    </location>
</feature>
<dbReference type="InterPro" id="IPR019533">
    <property type="entry name" value="Peptidase_S26"/>
</dbReference>
<dbReference type="CDD" id="cd06530">
    <property type="entry name" value="S26_SPase_I"/>
    <property type="match status" value="1"/>
</dbReference>
<dbReference type="EC" id="3.4.21.89" evidence="3"/>
<proteinExistence type="inferred from homology"/>
<dbReference type="NCBIfam" id="TIGR02227">
    <property type="entry name" value="sigpep_I_bact"/>
    <property type="match status" value="1"/>
</dbReference>
<feature type="compositionally biased region" description="Acidic residues" evidence="4">
    <location>
        <begin position="473"/>
        <end position="486"/>
    </location>
</feature>
<protein>
    <recommendedName>
        <fullName evidence="3">Signal peptidase I</fullName>
        <ecNumber evidence="3">3.4.21.89</ecNumber>
    </recommendedName>
</protein>
<comment type="caution">
    <text evidence="6">The sequence shown here is derived from an EMBL/GenBank/DDBJ whole genome shotgun (WGS) entry which is preliminary data.</text>
</comment>
<dbReference type="RefSeq" id="WP_344028574.1">
    <property type="nucleotide sequence ID" value="NZ_BAAAJK010000051.1"/>
</dbReference>
<evidence type="ECO:0000256" key="3">
    <source>
        <dbReference type="RuleBase" id="RU362042"/>
    </source>
</evidence>
<feature type="compositionally biased region" description="Pro residues" evidence="4">
    <location>
        <begin position="404"/>
        <end position="413"/>
    </location>
</feature>
<feature type="compositionally biased region" description="Basic and acidic residues" evidence="4">
    <location>
        <begin position="268"/>
        <end position="287"/>
    </location>
</feature>
<dbReference type="Pfam" id="PF10502">
    <property type="entry name" value="Peptidase_S26"/>
    <property type="match status" value="1"/>
</dbReference>
<dbReference type="InterPro" id="IPR036286">
    <property type="entry name" value="LexA/Signal_pep-like_sf"/>
</dbReference>
<feature type="compositionally biased region" description="Basic and acidic residues" evidence="4">
    <location>
        <begin position="489"/>
        <end position="498"/>
    </location>
</feature>
<dbReference type="Proteomes" id="UP001501414">
    <property type="component" value="Unassembled WGS sequence"/>
</dbReference>
<evidence type="ECO:0000259" key="5">
    <source>
        <dbReference type="Pfam" id="PF10502"/>
    </source>
</evidence>
<feature type="compositionally biased region" description="Low complexity" evidence="4">
    <location>
        <begin position="420"/>
        <end position="429"/>
    </location>
</feature>
<dbReference type="EMBL" id="BAAAJK010000051">
    <property type="protein sequence ID" value="GAA1400750.1"/>
    <property type="molecule type" value="Genomic_DNA"/>
</dbReference>
<evidence type="ECO:0000256" key="2">
    <source>
        <dbReference type="ARBA" id="ARBA00009370"/>
    </source>
</evidence>
<evidence type="ECO:0000256" key="1">
    <source>
        <dbReference type="ARBA" id="ARBA00004401"/>
    </source>
</evidence>
<evidence type="ECO:0000313" key="7">
    <source>
        <dbReference type="Proteomes" id="UP001501414"/>
    </source>
</evidence>
<accession>A0ABN1Y8D5</accession>
<organism evidence="6 7">
    <name type="scientific">Pseudonocardia kongjuensis</name>
    <dbReference type="NCBI Taxonomy" id="102227"/>
    <lineage>
        <taxon>Bacteria</taxon>
        <taxon>Bacillati</taxon>
        <taxon>Actinomycetota</taxon>
        <taxon>Actinomycetes</taxon>
        <taxon>Pseudonocardiales</taxon>
        <taxon>Pseudonocardiaceae</taxon>
        <taxon>Pseudonocardia</taxon>
    </lineage>
</organism>
<dbReference type="Gene3D" id="2.10.109.10">
    <property type="entry name" value="Umud Fragment, subunit A"/>
    <property type="match status" value="1"/>
</dbReference>
<comment type="subcellular location">
    <subcellularLocation>
        <location evidence="1">Cell membrane</location>
        <topology evidence="1">Single-pass type II membrane protein</topology>
    </subcellularLocation>
    <subcellularLocation>
        <location evidence="3">Membrane</location>
        <topology evidence="3">Single-pass type II membrane protein</topology>
    </subcellularLocation>
</comment>
<feature type="compositionally biased region" description="Basic and acidic residues" evidence="4">
    <location>
        <begin position="202"/>
        <end position="247"/>
    </location>
</feature>
<dbReference type="PRINTS" id="PR00727">
    <property type="entry name" value="LEADERPTASE"/>
</dbReference>
<feature type="compositionally biased region" description="Low complexity" evidence="4">
    <location>
        <begin position="380"/>
        <end position="390"/>
    </location>
</feature>
<dbReference type="PANTHER" id="PTHR43390">
    <property type="entry name" value="SIGNAL PEPTIDASE I"/>
    <property type="match status" value="1"/>
</dbReference>
<feature type="compositionally biased region" description="Low complexity" evidence="4">
    <location>
        <begin position="301"/>
        <end position="313"/>
    </location>
</feature>
<feature type="compositionally biased region" description="Basic and acidic residues" evidence="4">
    <location>
        <begin position="343"/>
        <end position="354"/>
    </location>
</feature>
<feature type="region of interest" description="Disordered" evidence="4">
    <location>
        <begin position="1"/>
        <end position="521"/>
    </location>
</feature>
<dbReference type="SUPFAM" id="SSF51306">
    <property type="entry name" value="LexA/Signal peptidase"/>
    <property type="match status" value="1"/>
</dbReference>
<reference evidence="6 7" key="1">
    <citation type="journal article" date="2019" name="Int. J. Syst. Evol. Microbiol.">
        <title>The Global Catalogue of Microorganisms (GCM) 10K type strain sequencing project: providing services to taxonomists for standard genome sequencing and annotation.</title>
        <authorList>
            <consortium name="The Broad Institute Genomics Platform"/>
            <consortium name="The Broad Institute Genome Sequencing Center for Infectious Disease"/>
            <person name="Wu L."/>
            <person name="Ma J."/>
        </authorList>
    </citation>
    <scope>NUCLEOTIDE SEQUENCE [LARGE SCALE GENOMIC DNA]</scope>
    <source>
        <strain evidence="6 7">JCM 11896</strain>
    </source>
</reference>
<keyword evidence="3" id="KW-0378">Hydrolase</keyword>
<evidence type="ECO:0000256" key="4">
    <source>
        <dbReference type="SAM" id="MobiDB-lite"/>
    </source>
</evidence>
<sequence length="799" mass="83997">MAFPELPDDRRARPRRYRGGDAPERPGRRRAPEAPPPVDAQGAGSEQDWLLGAALQHGVPARTDDDPAEPASYGVRTRHAEPGPEDDQDRPGRYRNGYGTVAGERRGRHGSGRNGVAPDPDGYTNGHRPGHDPAGGPAARNGYDNGYDNGRDPGHGGADGAVTDGPDSLRARYAGRLADTGTNGTGGRRRAEDRSWPPAGRPRPDDADDHRPRRADGAGDPPPRRARPEGGEARPGRVRHPDGDGSRPTRTGSHRREPGPAGPPPRHPGADPRAGHRPPEAPGRHGDTANGRWAAPGVGTGFEPPAGPAPGNGHARRAVHPERPDGYARPAGFDAHPPQQPEAPRRRDAGRDAPARPGARHGGDAGPPTAYDSAPRRRPASPGQGPGAPSVRPPGAPSGRVPSAPLPRSPLPPEETTVFGGPAAPARPGDGPRRGAPDPDDGSVPPGDAEAFEPERRRRRSARPVPEAPEPSVEPDPDEQPDDAAADADAPRAGKRSEPAGISGRIAALTGRSKATQGEDGEKRQLAFWKELLLLAGVALLLTVLIQTFLAKVYVIPSGSMETTLHGCPGCTNDRVLVDKVTYNFTDVTPGDIVVFRGTDGWSAEGSTGGGSANPLLRGLETVGSLVGFAPPDEKDFVKRVIAVGGQTVACCDALNQVMVDGQPLEEPYVYYLPEAGPARQIPFGPVTVPEGEYWMMGDSRNNSADSRAAGHGPIPDANVIGKARLIVLPFDRFGWLGSTNPQTATASAAGLPDGLPLALGMMGALPFALGRRRMLRARAEAERFLPAVRPPSGWRRRS</sequence>
<name>A0ABN1Y8D5_9PSEU</name>